<dbReference type="EMBL" id="BAAAZA010000059">
    <property type="protein sequence ID" value="GAA3905266.1"/>
    <property type="molecule type" value="Genomic_DNA"/>
</dbReference>
<sequence length="159" mass="17675">MDNVLSLIVTGVALLISIFSSYVAWASLKTAKSAGRAAIMQNLFIANQAALQYPELLIDVHGIDPATDVREARALVYMSILLDGFQEVHGRIHRGDFASMARHMKIHGDSLRRFLAVPANRARWQTVRGHSYGDFEPGFVAAVDDLITFEENLRTNPHE</sequence>
<dbReference type="Proteomes" id="UP001501563">
    <property type="component" value="Unassembled WGS sequence"/>
</dbReference>
<proteinExistence type="predicted"/>
<protein>
    <recommendedName>
        <fullName evidence="3">DUF4760 domain-containing protein</fullName>
    </recommendedName>
</protein>
<organism evidence="1 2">
    <name type="scientific">Streptomyces lannensis</name>
    <dbReference type="NCBI Taxonomy" id="766498"/>
    <lineage>
        <taxon>Bacteria</taxon>
        <taxon>Bacillati</taxon>
        <taxon>Actinomycetota</taxon>
        <taxon>Actinomycetes</taxon>
        <taxon>Kitasatosporales</taxon>
        <taxon>Streptomycetaceae</taxon>
        <taxon>Streptomyces</taxon>
    </lineage>
</organism>
<gene>
    <name evidence="1" type="ORF">GCM10022207_88290</name>
</gene>
<evidence type="ECO:0000313" key="1">
    <source>
        <dbReference type="EMBL" id="GAA3905266.1"/>
    </source>
</evidence>
<reference evidence="2" key="1">
    <citation type="journal article" date="2019" name="Int. J. Syst. Evol. Microbiol.">
        <title>The Global Catalogue of Microorganisms (GCM) 10K type strain sequencing project: providing services to taxonomists for standard genome sequencing and annotation.</title>
        <authorList>
            <consortium name="The Broad Institute Genomics Platform"/>
            <consortium name="The Broad Institute Genome Sequencing Center for Infectious Disease"/>
            <person name="Wu L."/>
            <person name="Ma J."/>
        </authorList>
    </citation>
    <scope>NUCLEOTIDE SEQUENCE [LARGE SCALE GENOMIC DNA]</scope>
    <source>
        <strain evidence="2">JCM 16578</strain>
    </source>
</reference>
<evidence type="ECO:0008006" key="3">
    <source>
        <dbReference type="Google" id="ProtNLM"/>
    </source>
</evidence>
<name>A0ABP7LSH0_9ACTN</name>
<accession>A0ABP7LSH0</accession>
<dbReference type="RefSeq" id="WP_345554374.1">
    <property type="nucleotide sequence ID" value="NZ_BAAAZA010000059.1"/>
</dbReference>
<comment type="caution">
    <text evidence="1">The sequence shown here is derived from an EMBL/GenBank/DDBJ whole genome shotgun (WGS) entry which is preliminary data.</text>
</comment>
<evidence type="ECO:0000313" key="2">
    <source>
        <dbReference type="Proteomes" id="UP001501563"/>
    </source>
</evidence>
<keyword evidence="2" id="KW-1185">Reference proteome</keyword>